<evidence type="ECO:0000256" key="1">
    <source>
        <dbReference type="ARBA" id="ARBA00004173"/>
    </source>
</evidence>
<dbReference type="AlphaFoldDB" id="A0AAV4GDF7"/>
<protein>
    <submittedName>
        <fullName evidence="7">Serine active site containing 1</fullName>
    </submittedName>
</protein>
<evidence type="ECO:0000313" key="7">
    <source>
        <dbReference type="EMBL" id="GFR83319.1"/>
    </source>
</evidence>
<dbReference type="GO" id="GO:0005739">
    <property type="term" value="C:mitochondrion"/>
    <property type="evidence" value="ECO:0007669"/>
    <property type="project" value="UniProtKB-SubCell"/>
</dbReference>
<dbReference type="Proteomes" id="UP000762676">
    <property type="component" value="Unassembled WGS sequence"/>
</dbReference>
<keyword evidence="6" id="KW-0472">Membrane</keyword>
<organism evidence="7 8">
    <name type="scientific">Elysia marginata</name>
    <dbReference type="NCBI Taxonomy" id="1093978"/>
    <lineage>
        <taxon>Eukaryota</taxon>
        <taxon>Metazoa</taxon>
        <taxon>Spiralia</taxon>
        <taxon>Lophotrochozoa</taxon>
        <taxon>Mollusca</taxon>
        <taxon>Gastropoda</taxon>
        <taxon>Heterobranchia</taxon>
        <taxon>Euthyneura</taxon>
        <taxon>Panpulmonata</taxon>
        <taxon>Sacoglossa</taxon>
        <taxon>Placobranchoidea</taxon>
        <taxon>Plakobranchidae</taxon>
        <taxon>Elysia</taxon>
    </lineage>
</organism>
<reference evidence="7 8" key="1">
    <citation type="journal article" date="2021" name="Elife">
        <title>Chloroplast acquisition without the gene transfer in kleptoplastic sea slugs, Plakobranchus ocellatus.</title>
        <authorList>
            <person name="Maeda T."/>
            <person name="Takahashi S."/>
            <person name="Yoshida T."/>
            <person name="Shimamura S."/>
            <person name="Takaki Y."/>
            <person name="Nagai Y."/>
            <person name="Toyoda A."/>
            <person name="Suzuki Y."/>
            <person name="Arimoto A."/>
            <person name="Ishii H."/>
            <person name="Satoh N."/>
            <person name="Nishiyama T."/>
            <person name="Hasebe M."/>
            <person name="Maruyama T."/>
            <person name="Minagawa J."/>
            <person name="Obokata J."/>
            <person name="Shigenobu S."/>
        </authorList>
    </citation>
    <scope>NUCLEOTIDE SEQUENCE [LARGE SCALE GENOMIC DNA]</scope>
</reference>
<dbReference type="GO" id="GO:0016020">
    <property type="term" value="C:membrane"/>
    <property type="evidence" value="ECO:0007669"/>
    <property type="project" value="UniProtKB-SubCell"/>
</dbReference>
<keyword evidence="4" id="KW-0256">Endoplasmic reticulum</keyword>
<dbReference type="InterPro" id="IPR052374">
    <property type="entry name" value="SERAC1"/>
</dbReference>
<dbReference type="GO" id="GO:0005783">
    <property type="term" value="C:endoplasmic reticulum"/>
    <property type="evidence" value="ECO:0007669"/>
    <property type="project" value="UniProtKB-SubCell"/>
</dbReference>
<sequence length="111" mass="12856">MYAKYLLFPSVEVQEMITSSEKLHNLHERFLKLMKNRSIPCLSFGENIKTPIGLHLPDIWMVPPESSNPGIGPFVCLPVNHINTCKPCDEDDCIYQRSRQFLRDIIRAIKK</sequence>
<evidence type="ECO:0000256" key="5">
    <source>
        <dbReference type="ARBA" id="ARBA00023128"/>
    </source>
</evidence>
<dbReference type="PANTHER" id="PTHR48182:SF2">
    <property type="entry name" value="PROTEIN SERAC1"/>
    <property type="match status" value="1"/>
</dbReference>
<comment type="caution">
    <text evidence="7">The sequence shown here is derived from an EMBL/GenBank/DDBJ whole genome shotgun (WGS) entry which is preliminary data.</text>
</comment>
<evidence type="ECO:0000256" key="2">
    <source>
        <dbReference type="ARBA" id="ARBA00004240"/>
    </source>
</evidence>
<name>A0AAV4GDF7_9GAST</name>
<gene>
    <name evidence="7" type="ORF">ElyMa_005973100</name>
</gene>
<keyword evidence="5" id="KW-0496">Mitochondrion</keyword>
<dbReference type="PANTHER" id="PTHR48182">
    <property type="entry name" value="PROTEIN SERAC1"/>
    <property type="match status" value="1"/>
</dbReference>
<evidence type="ECO:0000256" key="6">
    <source>
        <dbReference type="ARBA" id="ARBA00023136"/>
    </source>
</evidence>
<comment type="subcellular location">
    <subcellularLocation>
        <location evidence="2">Endoplasmic reticulum</location>
    </subcellularLocation>
    <subcellularLocation>
        <location evidence="3">Membrane</location>
    </subcellularLocation>
    <subcellularLocation>
        <location evidence="1">Mitochondrion</location>
    </subcellularLocation>
</comment>
<dbReference type="EMBL" id="BMAT01011992">
    <property type="protein sequence ID" value="GFR83319.1"/>
    <property type="molecule type" value="Genomic_DNA"/>
</dbReference>
<accession>A0AAV4GDF7</accession>
<evidence type="ECO:0000313" key="8">
    <source>
        <dbReference type="Proteomes" id="UP000762676"/>
    </source>
</evidence>
<keyword evidence="8" id="KW-1185">Reference proteome</keyword>
<evidence type="ECO:0000256" key="4">
    <source>
        <dbReference type="ARBA" id="ARBA00022824"/>
    </source>
</evidence>
<proteinExistence type="predicted"/>
<evidence type="ECO:0000256" key="3">
    <source>
        <dbReference type="ARBA" id="ARBA00004370"/>
    </source>
</evidence>